<dbReference type="Pfam" id="PF23709">
    <property type="entry name" value="MftA"/>
    <property type="match status" value="1"/>
</dbReference>
<sequence>MAENTSTPSADVTAPIVVCETDLVTESLVEEVSIDGMCGVY</sequence>
<evidence type="ECO:0000313" key="1">
    <source>
        <dbReference type="EMBL" id="GGF24294.1"/>
    </source>
</evidence>
<evidence type="ECO:0000313" key="2">
    <source>
        <dbReference type="Proteomes" id="UP000632454"/>
    </source>
</evidence>
<name>A0ABQ1UPZ4_9NOCA</name>
<accession>A0ABQ1UPZ4</accession>
<dbReference type="InterPro" id="IPR023988">
    <property type="entry name" value="MftA"/>
</dbReference>
<organism evidence="1 2">
    <name type="scientific">Williamsia phyllosphaerae</name>
    <dbReference type="NCBI Taxonomy" id="885042"/>
    <lineage>
        <taxon>Bacteria</taxon>
        <taxon>Bacillati</taxon>
        <taxon>Actinomycetota</taxon>
        <taxon>Actinomycetes</taxon>
        <taxon>Mycobacteriales</taxon>
        <taxon>Nocardiaceae</taxon>
        <taxon>Williamsia</taxon>
    </lineage>
</organism>
<comment type="caution">
    <text evidence="1">The sequence shown here is derived from an EMBL/GenBank/DDBJ whole genome shotgun (WGS) entry which is preliminary data.</text>
</comment>
<reference evidence="2" key="1">
    <citation type="journal article" date="2019" name="Int. J. Syst. Evol. Microbiol.">
        <title>The Global Catalogue of Microorganisms (GCM) 10K type strain sequencing project: providing services to taxonomists for standard genome sequencing and annotation.</title>
        <authorList>
            <consortium name="The Broad Institute Genomics Platform"/>
            <consortium name="The Broad Institute Genome Sequencing Center for Infectious Disease"/>
            <person name="Wu L."/>
            <person name="Ma J."/>
        </authorList>
    </citation>
    <scope>NUCLEOTIDE SEQUENCE [LARGE SCALE GENOMIC DNA]</scope>
    <source>
        <strain evidence="2">CCM 7855</strain>
    </source>
</reference>
<proteinExistence type="predicted"/>
<evidence type="ECO:0008006" key="3">
    <source>
        <dbReference type="Google" id="ProtNLM"/>
    </source>
</evidence>
<dbReference type="Proteomes" id="UP000632454">
    <property type="component" value="Unassembled WGS sequence"/>
</dbReference>
<protein>
    <recommendedName>
        <fullName evidence="3">Mycofactocin</fullName>
    </recommendedName>
</protein>
<dbReference type="RefSeq" id="WP_188489262.1">
    <property type="nucleotide sequence ID" value="NZ_BMCS01000001.1"/>
</dbReference>
<dbReference type="EMBL" id="BMCS01000001">
    <property type="protein sequence ID" value="GGF24294.1"/>
    <property type="molecule type" value="Genomic_DNA"/>
</dbReference>
<dbReference type="NCBIfam" id="TIGR03969">
    <property type="entry name" value="mycofactocin"/>
    <property type="match status" value="1"/>
</dbReference>
<gene>
    <name evidence="1" type="ORF">GCM10007298_20250</name>
</gene>
<keyword evidence="2" id="KW-1185">Reference proteome</keyword>